<dbReference type="Proteomes" id="UP001498398">
    <property type="component" value="Unassembled WGS sequence"/>
</dbReference>
<accession>A0ABR1JGK1</accession>
<dbReference type="InterPro" id="IPR006439">
    <property type="entry name" value="HAD-SF_hydro_IA"/>
</dbReference>
<dbReference type="Pfam" id="PF00702">
    <property type="entry name" value="Hydrolase"/>
    <property type="match status" value="1"/>
</dbReference>
<dbReference type="PRINTS" id="PR00413">
    <property type="entry name" value="HADHALOGNASE"/>
</dbReference>
<evidence type="ECO:0008006" key="5">
    <source>
        <dbReference type="Google" id="ProtNLM"/>
    </source>
</evidence>
<dbReference type="SUPFAM" id="SSF56784">
    <property type="entry name" value="HAD-like"/>
    <property type="match status" value="1"/>
</dbReference>
<dbReference type="SFLD" id="SFLDS00003">
    <property type="entry name" value="Haloacid_Dehalogenase"/>
    <property type="match status" value="1"/>
</dbReference>
<comment type="caution">
    <text evidence="3">The sequence shown here is derived from an EMBL/GenBank/DDBJ whole genome shotgun (WGS) entry which is preliminary data.</text>
</comment>
<evidence type="ECO:0000313" key="4">
    <source>
        <dbReference type="Proteomes" id="UP001498398"/>
    </source>
</evidence>
<protein>
    <recommendedName>
        <fullName evidence="5">Haloacid dehalogenase</fullName>
    </recommendedName>
</protein>
<gene>
    <name evidence="3" type="ORF">VKT23_010505</name>
</gene>
<keyword evidence="4" id="KW-1185">Reference proteome</keyword>
<evidence type="ECO:0000256" key="2">
    <source>
        <dbReference type="ARBA" id="ARBA00022801"/>
    </source>
</evidence>
<dbReference type="PANTHER" id="PTHR43316:SF3">
    <property type="entry name" value="HALOACID DEHALOGENASE, TYPE II (AFU_ORTHOLOGUE AFUA_2G07750)-RELATED"/>
    <property type="match status" value="1"/>
</dbReference>
<evidence type="ECO:0000313" key="3">
    <source>
        <dbReference type="EMBL" id="KAK7457205.1"/>
    </source>
</evidence>
<dbReference type="InterPro" id="IPR051540">
    <property type="entry name" value="S-2-haloacid_dehalogenase"/>
</dbReference>
<dbReference type="NCBIfam" id="TIGR01428">
    <property type="entry name" value="HAD_type_II"/>
    <property type="match status" value="1"/>
</dbReference>
<dbReference type="InterPro" id="IPR023214">
    <property type="entry name" value="HAD_sf"/>
</dbReference>
<comment type="similarity">
    <text evidence="1">Belongs to the HAD-like hydrolase superfamily. S-2-haloalkanoic acid dehalogenase family.</text>
</comment>
<dbReference type="InterPro" id="IPR036412">
    <property type="entry name" value="HAD-like_sf"/>
</dbReference>
<dbReference type="SFLD" id="SFLDG01129">
    <property type="entry name" value="C1.5:_HAD__Beta-PGM__Phosphata"/>
    <property type="match status" value="1"/>
</dbReference>
<organism evidence="3 4">
    <name type="scientific">Marasmiellus scandens</name>
    <dbReference type="NCBI Taxonomy" id="2682957"/>
    <lineage>
        <taxon>Eukaryota</taxon>
        <taxon>Fungi</taxon>
        <taxon>Dikarya</taxon>
        <taxon>Basidiomycota</taxon>
        <taxon>Agaricomycotina</taxon>
        <taxon>Agaricomycetes</taxon>
        <taxon>Agaricomycetidae</taxon>
        <taxon>Agaricales</taxon>
        <taxon>Marasmiineae</taxon>
        <taxon>Omphalotaceae</taxon>
        <taxon>Marasmiellus</taxon>
    </lineage>
</organism>
<dbReference type="PANTHER" id="PTHR43316">
    <property type="entry name" value="HYDROLASE, HALOACID DELAHOGENASE-RELATED"/>
    <property type="match status" value="1"/>
</dbReference>
<reference evidence="3 4" key="1">
    <citation type="submission" date="2024-01" db="EMBL/GenBank/DDBJ databases">
        <title>A draft genome for the cacao thread blight pathogen Marasmiellus scandens.</title>
        <authorList>
            <person name="Baruah I.K."/>
            <person name="Leung J."/>
            <person name="Bukari Y."/>
            <person name="Amoako-Attah I."/>
            <person name="Meinhardt L.W."/>
            <person name="Bailey B.A."/>
            <person name="Cohen S.P."/>
        </authorList>
    </citation>
    <scope>NUCLEOTIDE SEQUENCE [LARGE SCALE GENOMIC DNA]</scope>
    <source>
        <strain evidence="3 4">GH-19</strain>
    </source>
</reference>
<dbReference type="Gene3D" id="3.40.50.1000">
    <property type="entry name" value="HAD superfamily/HAD-like"/>
    <property type="match status" value="1"/>
</dbReference>
<proteinExistence type="inferred from homology"/>
<name>A0ABR1JGK1_9AGAR</name>
<sequence length="256" mass="28694">MSQQGHPLDDVEVLVFDVFGTVADWRSSVIRELQEVGKKFKLGVSDDEWAEFADEWRKGYMINTKKVAEGGDGPKDTDVMHRMLLDQLLASERWSKVGLALDEKTRADLNMVWHRLNGWPEVVAALQALKKKVIVVALSNGSLRLLVDMAKYAQLPWDTIFSTAMYISFKPDPIVYRSTLAHLSLASTPNKAAMVAAHLFDVRGASKAGMKTVYVPRGSEDTKEERESVRSKVEGGEVDLVVKNFTELAEIISRRK</sequence>
<dbReference type="NCBIfam" id="TIGR01493">
    <property type="entry name" value="HAD-SF-IA-v2"/>
    <property type="match status" value="1"/>
</dbReference>
<dbReference type="InterPro" id="IPR023198">
    <property type="entry name" value="PGP-like_dom2"/>
</dbReference>
<keyword evidence="2" id="KW-0378">Hydrolase</keyword>
<dbReference type="Gene3D" id="1.10.150.240">
    <property type="entry name" value="Putative phosphatase, domain 2"/>
    <property type="match status" value="1"/>
</dbReference>
<evidence type="ECO:0000256" key="1">
    <source>
        <dbReference type="ARBA" id="ARBA00008106"/>
    </source>
</evidence>
<dbReference type="InterPro" id="IPR006328">
    <property type="entry name" value="2-HAD"/>
</dbReference>
<dbReference type="EMBL" id="JBANRG010000020">
    <property type="protein sequence ID" value="KAK7457205.1"/>
    <property type="molecule type" value="Genomic_DNA"/>
</dbReference>